<keyword evidence="2" id="KW-1185">Reference proteome</keyword>
<sequence length="108" mass="12397">MGLVRLRLPEKYGRVWVVWTNGNDWSHSKSVDAAELQEKYMIGISVEKVVIKKGNSHIRTVDHNSCPPGRLIDVHHNGTLICRVERKHSQTNVNAAIKQMDDKWVKKN</sequence>
<protein>
    <submittedName>
        <fullName evidence="1">Uncharacterized protein</fullName>
    </submittedName>
</protein>
<evidence type="ECO:0000313" key="1">
    <source>
        <dbReference type="EMBL" id="MXQ55641.1"/>
    </source>
</evidence>
<organism evidence="1 2">
    <name type="scientific">Shimazuella alba</name>
    <dbReference type="NCBI Taxonomy" id="2690964"/>
    <lineage>
        <taxon>Bacteria</taxon>
        <taxon>Bacillati</taxon>
        <taxon>Bacillota</taxon>
        <taxon>Bacilli</taxon>
        <taxon>Bacillales</taxon>
        <taxon>Thermoactinomycetaceae</taxon>
        <taxon>Shimazuella</taxon>
    </lineage>
</organism>
<evidence type="ECO:0000313" key="2">
    <source>
        <dbReference type="Proteomes" id="UP000430692"/>
    </source>
</evidence>
<dbReference type="AlphaFoldDB" id="A0A6I4VY26"/>
<gene>
    <name evidence="1" type="ORF">GSM42_18310</name>
</gene>
<name>A0A6I4VY26_9BACL</name>
<accession>A0A6I4VY26</accession>
<proteinExistence type="predicted"/>
<dbReference type="EMBL" id="WUUL01000016">
    <property type="protein sequence ID" value="MXQ55641.1"/>
    <property type="molecule type" value="Genomic_DNA"/>
</dbReference>
<dbReference type="Proteomes" id="UP000430692">
    <property type="component" value="Unassembled WGS sequence"/>
</dbReference>
<comment type="caution">
    <text evidence="1">The sequence shown here is derived from an EMBL/GenBank/DDBJ whole genome shotgun (WGS) entry which is preliminary data.</text>
</comment>
<dbReference type="RefSeq" id="WP_160802984.1">
    <property type="nucleotide sequence ID" value="NZ_WUUL01000016.1"/>
</dbReference>
<reference evidence="1 2" key="1">
    <citation type="submission" date="2019-12" db="EMBL/GenBank/DDBJ databases">
        <title>Whole-genome analyses of novel actinobacteria.</title>
        <authorList>
            <person name="Sahin N."/>
            <person name="Saygin H."/>
        </authorList>
    </citation>
    <scope>NUCLEOTIDE SEQUENCE [LARGE SCALE GENOMIC DNA]</scope>
    <source>
        <strain evidence="1 2">KC615</strain>
    </source>
</reference>